<evidence type="ECO:0000256" key="4">
    <source>
        <dbReference type="ARBA" id="ARBA00031870"/>
    </source>
</evidence>
<feature type="domain" description="Pseudouridine synthase RsuA/RluA-like" evidence="7">
    <location>
        <begin position="93"/>
        <end position="249"/>
    </location>
</feature>
<evidence type="ECO:0000313" key="9">
    <source>
        <dbReference type="Proteomes" id="UP000659630"/>
    </source>
</evidence>
<dbReference type="SUPFAM" id="SSF55120">
    <property type="entry name" value="Pseudouridine synthase"/>
    <property type="match status" value="1"/>
</dbReference>
<keyword evidence="6" id="KW-0694">RNA-binding</keyword>
<evidence type="ECO:0000256" key="3">
    <source>
        <dbReference type="ARBA" id="ARBA00023235"/>
    </source>
</evidence>
<dbReference type="Gene3D" id="3.10.290.10">
    <property type="entry name" value="RNA-binding S4 domain"/>
    <property type="match status" value="1"/>
</dbReference>
<evidence type="ECO:0000256" key="1">
    <source>
        <dbReference type="ARBA" id="ARBA00000073"/>
    </source>
</evidence>
<dbReference type="GO" id="GO:0006396">
    <property type="term" value="P:RNA processing"/>
    <property type="evidence" value="ECO:0007669"/>
    <property type="project" value="UniProtKB-ARBA"/>
</dbReference>
<accession>A0A923L0T0</accession>
<evidence type="ECO:0000259" key="7">
    <source>
        <dbReference type="Pfam" id="PF00849"/>
    </source>
</evidence>
<evidence type="ECO:0000256" key="6">
    <source>
        <dbReference type="PROSITE-ProRule" id="PRU00182"/>
    </source>
</evidence>
<dbReference type="CDD" id="cd02869">
    <property type="entry name" value="PseudoU_synth_RluA_like"/>
    <property type="match status" value="1"/>
</dbReference>
<dbReference type="GO" id="GO:0001522">
    <property type="term" value="P:pseudouridine synthesis"/>
    <property type="evidence" value="ECO:0007669"/>
    <property type="project" value="InterPro"/>
</dbReference>
<dbReference type="PROSITE" id="PS50889">
    <property type="entry name" value="S4"/>
    <property type="match status" value="1"/>
</dbReference>
<dbReference type="GO" id="GO:0009982">
    <property type="term" value="F:pseudouridine synthase activity"/>
    <property type="evidence" value="ECO:0007669"/>
    <property type="project" value="InterPro"/>
</dbReference>
<keyword evidence="3" id="KW-0413">Isomerase</keyword>
<keyword evidence="9" id="KW-1185">Reference proteome</keyword>
<dbReference type="GO" id="GO:0003723">
    <property type="term" value="F:RNA binding"/>
    <property type="evidence" value="ECO:0007669"/>
    <property type="project" value="UniProtKB-KW"/>
</dbReference>
<comment type="caution">
    <text evidence="8">The sequence shown here is derived from an EMBL/GenBank/DDBJ whole genome shotgun (WGS) entry which is preliminary data.</text>
</comment>
<dbReference type="GO" id="GO:0140098">
    <property type="term" value="F:catalytic activity, acting on RNA"/>
    <property type="evidence" value="ECO:0007669"/>
    <property type="project" value="UniProtKB-ARBA"/>
</dbReference>
<reference evidence="8" key="1">
    <citation type="submission" date="2020-08" db="EMBL/GenBank/DDBJ databases">
        <title>Genome public.</title>
        <authorList>
            <person name="Liu C."/>
            <person name="Sun Q."/>
        </authorList>
    </citation>
    <scope>NUCLEOTIDE SEQUENCE</scope>
    <source>
        <strain evidence="8">BX8</strain>
    </source>
</reference>
<organism evidence="8 9">
    <name type="scientific">Anaerofilum hominis</name>
    <dbReference type="NCBI Taxonomy" id="2763016"/>
    <lineage>
        <taxon>Bacteria</taxon>
        <taxon>Bacillati</taxon>
        <taxon>Bacillota</taxon>
        <taxon>Clostridia</taxon>
        <taxon>Eubacteriales</taxon>
        <taxon>Oscillospiraceae</taxon>
        <taxon>Anaerofilum</taxon>
    </lineage>
</organism>
<evidence type="ECO:0000313" key="8">
    <source>
        <dbReference type="EMBL" id="MBC5580028.1"/>
    </source>
</evidence>
<proteinExistence type="inferred from homology"/>
<gene>
    <name evidence="8" type="ORF">H8S23_00735</name>
</gene>
<dbReference type="InterPro" id="IPR050188">
    <property type="entry name" value="RluA_PseudoU_synthase"/>
</dbReference>
<dbReference type="Proteomes" id="UP000659630">
    <property type="component" value="Unassembled WGS sequence"/>
</dbReference>
<dbReference type="PANTHER" id="PTHR21600:SF83">
    <property type="entry name" value="PSEUDOURIDYLATE SYNTHASE RPUSD4, MITOCHONDRIAL"/>
    <property type="match status" value="1"/>
</dbReference>
<evidence type="ECO:0000256" key="2">
    <source>
        <dbReference type="ARBA" id="ARBA00010876"/>
    </source>
</evidence>
<comment type="catalytic activity">
    <reaction evidence="1">
        <text>a uridine in RNA = a pseudouridine in RNA</text>
        <dbReference type="Rhea" id="RHEA:48348"/>
        <dbReference type="Rhea" id="RHEA-COMP:12068"/>
        <dbReference type="Rhea" id="RHEA-COMP:12069"/>
        <dbReference type="ChEBI" id="CHEBI:65314"/>
        <dbReference type="ChEBI" id="CHEBI:65315"/>
    </reaction>
</comment>
<dbReference type="InterPro" id="IPR006145">
    <property type="entry name" value="PsdUridine_synth_RsuA/RluA"/>
</dbReference>
<dbReference type="InterPro" id="IPR036986">
    <property type="entry name" value="S4_RNA-bd_sf"/>
</dbReference>
<name>A0A923L0T0_9FIRM</name>
<dbReference type="EMBL" id="JACONZ010000001">
    <property type="protein sequence ID" value="MBC5580028.1"/>
    <property type="molecule type" value="Genomic_DNA"/>
</dbReference>
<dbReference type="AlphaFoldDB" id="A0A923L0T0"/>
<protein>
    <recommendedName>
        <fullName evidence="4">RNA pseudouridylate synthase</fullName>
    </recommendedName>
    <alternativeName>
        <fullName evidence="5">RNA-uridine isomerase</fullName>
    </alternativeName>
</protein>
<evidence type="ECO:0000256" key="5">
    <source>
        <dbReference type="ARBA" id="ARBA00033164"/>
    </source>
</evidence>
<sequence>MKSFTAGPNEKGVRLSRFVEKVTAGLPASLLHKSFRNRRIKVNGKRAAAEYRLCEGDLVELYLNDEFFPCAAEKKAASQKRSPLRIVYEDENISLLYKPVHLLCHPDRTGDANLVDRFVEYLKEKGDYAPAGGSPFRPALCNRLDRGTEGLVLAAKTYAALRDGTALVREGLLHKQYLCIASGRPPEGTHTAYLVKDEAKNRVRVFRRLAEGRKEIVTGVKVLEESQGLSLCEITLFTGRTHQIRAHLAFLGCPLLGDKKYGDPQLNAGFPSLQDQALCAFRLGFAETIPAENTLHGLAGKRFELEDCRVLQLFRQLKTGAALTGGQP</sequence>
<dbReference type="PANTHER" id="PTHR21600">
    <property type="entry name" value="MITOCHONDRIAL RNA PSEUDOURIDINE SYNTHASE"/>
    <property type="match status" value="1"/>
</dbReference>
<dbReference type="Gene3D" id="3.30.2350.10">
    <property type="entry name" value="Pseudouridine synthase"/>
    <property type="match status" value="1"/>
</dbReference>
<dbReference type="InterPro" id="IPR020103">
    <property type="entry name" value="PsdUridine_synth_cat_dom_sf"/>
</dbReference>
<dbReference type="Pfam" id="PF00849">
    <property type="entry name" value="PseudoU_synth_2"/>
    <property type="match status" value="1"/>
</dbReference>
<comment type="similarity">
    <text evidence="2">Belongs to the pseudouridine synthase RluA family.</text>
</comment>
<dbReference type="RefSeq" id="WP_186886405.1">
    <property type="nucleotide sequence ID" value="NZ_JACONZ010000001.1"/>
</dbReference>